<reference evidence="3" key="1">
    <citation type="journal article" date="2019" name="Int. J. Syst. Evol. Microbiol.">
        <title>The Global Catalogue of Microorganisms (GCM) 10K type strain sequencing project: providing services to taxonomists for standard genome sequencing and annotation.</title>
        <authorList>
            <consortium name="The Broad Institute Genomics Platform"/>
            <consortium name="The Broad Institute Genome Sequencing Center for Infectious Disease"/>
            <person name="Wu L."/>
            <person name="Ma J."/>
        </authorList>
    </citation>
    <scope>NUCLEOTIDE SEQUENCE [LARGE SCALE GENOMIC DNA]</scope>
    <source>
        <strain evidence="3">CCUG 62952</strain>
    </source>
</reference>
<dbReference type="EMBL" id="JBHTJH010000017">
    <property type="protein sequence ID" value="MFD0862939.1"/>
    <property type="molecule type" value="Genomic_DNA"/>
</dbReference>
<sequence length="114" mass="12686">MGVTMHQLKENQDFLGILYKKAWEDPSFIEALKQNPLDSIKEHLGRTLQLDSGKSRIEVSDQTDSNIVYLNIPAKVNFDNLELTEEELELVAGGWVSLAAAFAAGFVVGMIAEY</sequence>
<accession>A0ABW3D1E1</accession>
<keyword evidence="3" id="KW-1185">Reference proteome</keyword>
<evidence type="ECO:0000313" key="3">
    <source>
        <dbReference type="Proteomes" id="UP001596978"/>
    </source>
</evidence>
<comment type="caution">
    <text evidence="2">The sequence shown here is derived from an EMBL/GenBank/DDBJ whole genome shotgun (WGS) entry which is preliminary data.</text>
</comment>
<evidence type="ECO:0000313" key="2">
    <source>
        <dbReference type="EMBL" id="MFD0862939.1"/>
    </source>
</evidence>
<keyword evidence="1" id="KW-0472">Membrane</keyword>
<dbReference type="RefSeq" id="WP_386408537.1">
    <property type="nucleotide sequence ID" value="NZ_JBHTJH010000017.1"/>
</dbReference>
<keyword evidence="1" id="KW-0812">Transmembrane</keyword>
<name>A0ABW3D1E1_9FLAO</name>
<keyword evidence="1" id="KW-1133">Transmembrane helix</keyword>
<proteinExistence type="predicted"/>
<dbReference type="InterPro" id="IPR023991">
    <property type="entry name" value="Bacteriocin_IIb_lactobn/cerein"/>
</dbReference>
<organism evidence="2 3">
    <name type="scientific">Sungkyunkwania multivorans</name>
    <dbReference type="NCBI Taxonomy" id="1173618"/>
    <lineage>
        <taxon>Bacteria</taxon>
        <taxon>Pseudomonadati</taxon>
        <taxon>Bacteroidota</taxon>
        <taxon>Flavobacteriia</taxon>
        <taxon>Flavobacteriales</taxon>
        <taxon>Flavobacteriaceae</taxon>
        <taxon>Sungkyunkwania</taxon>
    </lineage>
</organism>
<protein>
    <submittedName>
        <fullName evidence="2">Class IIb bacteriocin, lactobin A/cerein 7B family</fullName>
    </submittedName>
</protein>
<evidence type="ECO:0000256" key="1">
    <source>
        <dbReference type="SAM" id="Phobius"/>
    </source>
</evidence>
<gene>
    <name evidence="2" type="ORF">ACFQ1M_12055</name>
</gene>
<dbReference type="NCBIfam" id="TIGR03949">
    <property type="entry name" value="bact_IIb_cerein"/>
    <property type="match status" value="1"/>
</dbReference>
<dbReference type="InterPro" id="IPR036648">
    <property type="entry name" value="CN_Hdrase_a/SCN_Hdrase_g_sf"/>
</dbReference>
<dbReference type="Proteomes" id="UP001596978">
    <property type="component" value="Unassembled WGS sequence"/>
</dbReference>
<dbReference type="SUPFAM" id="SSF56209">
    <property type="entry name" value="Nitrile hydratase alpha chain"/>
    <property type="match status" value="1"/>
</dbReference>
<feature type="transmembrane region" description="Helical" evidence="1">
    <location>
        <begin position="90"/>
        <end position="112"/>
    </location>
</feature>
<dbReference type="Gene3D" id="3.90.330.10">
    <property type="entry name" value="Nitrile hydratase alpha /Thiocyanate hydrolase gamma"/>
    <property type="match status" value="1"/>
</dbReference>